<proteinExistence type="predicted"/>
<accession>A0AAJ0FPD3</accession>
<evidence type="ECO:0000313" key="1">
    <source>
        <dbReference type="EMBL" id="KAK2591822.1"/>
    </source>
</evidence>
<comment type="caution">
    <text evidence="1">The sequence shown here is derived from an EMBL/GenBank/DDBJ whole genome shotgun (WGS) entry which is preliminary data.</text>
</comment>
<name>A0AAJ0FPD3_9HYPO</name>
<dbReference type="Proteomes" id="UP001251528">
    <property type="component" value="Unassembled WGS sequence"/>
</dbReference>
<keyword evidence="2" id="KW-1185">Reference proteome</keyword>
<protein>
    <submittedName>
        <fullName evidence="1">Uncharacterized protein</fullName>
    </submittedName>
</protein>
<gene>
    <name evidence="1" type="ORF">QQS21_010490</name>
</gene>
<dbReference type="AlphaFoldDB" id="A0AAJ0FPD3"/>
<evidence type="ECO:0000313" key="2">
    <source>
        <dbReference type="Proteomes" id="UP001251528"/>
    </source>
</evidence>
<reference evidence="1" key="1">
    <citation type="submission" date="2023-06" db="EMBL/GenBank/DDBJ databases">
        <title>Conoideocrella luteorostrata (Hypocreales: Clavicipitaceae), a potential biocontrol fungus for elongate hemlock scale in United States Christmas tree production areas.</title>
        <authorList>
            <person name="Barrett H."/>
            <person name="Lovett B."/>
            <person name="Macias A.M."/>
            <person name="Stajich J.E."/>
            <person name="Kasson M.T."/>
        </authorList>
    </citation>
    <scope>NUCLEOTIDE SEQUENCE</scope>
    <source>
        <strain evidence="1">ARSEF 14590</strain>
    </source>
</reference>
<dbReference type="EMBL" id="JASWJB010000307">
    <property type="protein sequence ID" value="KAK2591822.1"/>
    <property type="molecule type" value="Genomic_DNA"/>
</dbReference>
<organism evidence="1 2">
    <name type="scientific">Conoideocrella luteorostrata</name>
    <dbReference type="NCBI Taxonomy" id="1105319"/>
    <lineage>
        <taxon>Eukaryota</taxon>
        <taxon>Fungi</taxon>
        <taxon>Dikarya</taxon>
        <taxon>Ascomycota</taxon>
        <taxon>Pezizomycotina</taxon>
        <taxon>Sordariomycetes</taxon>
        <taxon>Hypocreomycetidae</taxon>
        <taxon>Hypocreales</taxon>
        <taxon>Clavicipitaceae</taxon>
        <taxon>Conoideocrella</taxon>
    </lineage>
</organism>
<sequence>MAAWDAEEGDDLHITSIIDLKLAGWYPEYWEFVKALNTADTKGALADWCEYLPAAMIGSWPMEFSLDLLIGRRLG</sequence>